<dbReference type="Pfam" id="PF00370">
    <property type="entry name" value="FGGY_N"/>
    <property type="match status" value="1"/>
</dbReference>
<evidence type="ECO:0000259" key="4">
    <source>
        <dbReference type="Pfam" id="PF00370"/>
    </source>
</evidence>
<dbReference type="Pfam" id="PF02782">
    <property type="entry name" value="FGGY_C"/>
    <property type="match status" value="1"/>
</dbReference>
<dbReference type="RefSeq" id="WP_019512204.1">
    <property type="nucleotide sequence ID" value="NC_023036.2"/>
</dbReference>
<reference evidence="6 7" key="1">
    <citation type="journal article" date="2014" name="Genome Announc.">
        <title>Complete Genome Sequence of Sterol-Transforming Mycobacterium neoaurum Strain VKM Ac-1815D.</title>
        <authorList>
            <person name="Shtratnikova V.Y."/>
            <person name="Bragin E.Y."/>
            <person name="Dovbnya D.V."/>
            <person name="Pekov Y.A."/>
            <person name="Schelkunov M.I."/>
            <person name="Strizhov N."/>
            <person name="Ivashina T.V."/>
            <person name="Ashapkin V.V."/>
            <person name="Donova M.V."/>
        </authorList>
    </citation>
    <scope>NUCLEOTIDE SEQUENCE [LARGE SCALE GENOMIC DNA]</scope>
    <source>
        <strain evidence="6 7">VKM Ac-1815D</strain>
    </source>
</reference>
<gene>
    <name evidence="6" type="ORF">D174_02520</name>
</gene>
<dbReference type="InterPro" id="IPR018484">
    <property type="entry name" value="FGGY_N"/>
</dbReference>
<evidence type="ECO:0000313" key="7">
    <source>
        <dbReference type="Proteomes" id="UP000018763"/>
    </source>
</evidence>
<dbReference type="PANTHER" id="PTHR43095">
    <property type="entry name" value="SUGAR KINASE"/>
    <property type="match status" value="1"/>
</dbReference>
<proteinExistence type="inferred from homology"/>
<dbReference type="SMR" id="V5XIU1"/>
<keyword evidence="3" id="KW-0418">Kinase</keyword>
<dbReference type="AlphaFoldDB" id="V5XIU1"/>
<feature type="domain" description="Carbohydrate kinase FGGY N-terminal" evidence="4">
    <location>
        <begin position="10"/>
        <end position="245"/>
    </location>
</feature>
<accession>V5XIU1</accession>
<evidence type="ECO:0000313" key="6">
    <source>
        <dbReference type="EMBL" id="AHC27793.1"/>
    </source>
</evidence>
<evidence type="ECO:0000256" key="2">
    <source>
        <dbReference type="ARBA" id="ARBA00022679"/>
    </source>
</evidence>
<sequence>MPLSGNGALAIGVDLGTSSLKAVAVGADGRCVARARVGYPTGQPEPHAAEQNPSDWTAACHAALDELAQQTDPAKWGVLGLSAMLPTLVSLDVGGRPIGPAITWRDGRAEADGESIASAVGPGQLYRRTGQQFDGRYLLAMHARRCRLGLAADATVAGAKDYLFQVLTGHLLTDPSTASGFGAYDLHRRAWDTAILATAGARVVPAVVDSRDHRPLRSELAARWGCPPGIPVLVGAADSVLGAYGLGVRNPGTVAYIAGTSNVILGCAASPDVDEHGRYLVTPMADGGYGREMDLLATGSAMEWLAGLLGIAGGPSAVADLAAGADLADAPLVLPYLSPGEQGALWDPGLVGGIEGVTLRTTAADLARGLTAGIVLESRRCLEVLADTATGESPGPIMMSGSGALSPVFRRDLADATGRAVHADTHESDHSAMGAALLAGRTILNWPDMAPDGSTREVIEPDPQRAGLWADRFARHDAACRAQQARNTR</sequence>
<dbReference type="GeneID" id="43448391"/>
<dbReference type="SUPFAM" id="SSF53067">
    <property type="entry name" value="Actin-like ATPase domain"/>
    <property type="match status" value="2"/>
</dbReference>
<dbReference type="InterPro" id="IPR043129">
    <property type="entry name" value="ATPase_NBD"/>
</dbReference>
<dbReference type="InterPro" id="IPR050406">
    <property type="entry name" value="FGGY_Carb_Kinase"/>
</dbReference>
<evidence type="ECO:0000256" key="3">
    <source>
        <dbReference type="ARBA" id="ARBA00022777"/>
    </source>
</evidence>
<evidence type="ECO:0000259" key="5">
    <source>
        <dbReference type="Pfam" id="PF02782"/>
    </source>
</evidence>
<dbReference type="eggNOG" id="COG1070">
    <property type="taxonomic scope" value="Bacteria"/>
</dbReference>
<feature type="domain" description="Carbohydrate kinase FGGY C-terminal" evidence="5">
    <location>
        <begin position="255"/>
        <end position="441"/>
    </location>
</feature>
<dbReference type="PIRSF" id="PIRSF000538">
    <property type="entry name" value="GlpK"/>
    <property type="match status" value="1"/>
</dbReference>
<comment type="similarity">
    <text evidence="1">Belongs to the FGGY kinase family.</text>
</comment>
<keyword evidence="2" id="KW-0808">Transferase</keyword>
<dbReference type="InterPro" id="IPR000577">
    <property type="entry name" value="Carb_kinase_FGGY"/>
</dbReference>
<dbReference type="KEGG" id="mne:D174_02520"/>
<dbReference type="Proteomes" id="UP000018763">
    <property type="component" value="Chromosome"/>
</dbReference>
<dbReference type="HOGENOM" id="CLU_009281_3_0_11"/>
<organism evidence="6 7">
    <name type="scientific">Mycolicibacterium neoaurum VKM Ac-1815D</name>
    <dbReference type="NCBI Taxonomy" id="700508"/>
    <lineage>
        <taxon>Bacteria</taxon>
        <taxon>Bacillati</taxon>
        <taxon>Actinomycetota</taxon>
        <taxon>Actinomycetes</taxon>
        <taxon>Mycobacteriales</taxon>
        <taxon>Mycobacteriaceae</taxon>
        <taxon>Mycolicibacterium</taxon>
    </lineage>
</organism>
<keyword evidence="7" id="KW-1185">Reference proteome</keyword>
<evidence type="ECO:0008006" key="8">
    <source>
        <dbReference type="Google" id="ProtNLM"/>
    </source>
</evidence>
<name>V5XIU1_MYCNE</name>
<dbReference type="GO" id="GO:0005975">
    <property type="term" value="P:carbohydrate metabolic process"/>
    <property type="evidence" value="ECO:0007669"/>
    <property type="project" value="InterPro"/>
</dbReference>
<evidence type="ECO:0000256" key="1">
    <source>
        <dbReference type="ARBA" id="ARBA00009156"/>
    </source>
</evidence>
<dbReference type="EMBL" id="CP006936">
    <property type="protein sequence ID" value="AHC27793.1"/>
    <property type="molecule type" value="Genomic_DNA"/>
</dbReference>
<protein>
    <recommendedName>
        <fullName evidence="8">Carbohydrate kinase</fullName>
    </recommendedName>
</protein>
<dbReference type="Gene3D" id="3.30.420.40">
    <property type="match status" value="2"/>
</dbReference>
<dbReference type="GO" id="GO:0016301">
    <property type="term" value="F:kinase activity"/>
    <property type="evidence" value="ECO:0007669"/>
    <property type="project" value="UniProtKB-KW"/>
</dbReference>
<dbReference type="InterPro" id="IPR018485">
    <property type="entry name" value="FGGY_C"/>
</dbReference>